<dbReference type="FunFam" id="3.60.21.10:FF:000003">
    <property type="entry name" value="Serine/threonine-protein phosphatase"/>
    <property type="match status" value="1"/>
</dbReference>
<gene>
    <name evidence="20" type="ORF">M430DRAFT_50951</name>
</gene>
<dbReference type="STRING" id="857342.A0A2T3AZM9"/>
<dbReference type="InterPro" id="IPR006186">
    <property type="entry name" value="Ser/Thr-sp_prot-phosphatase"/>
</dbReference>
<dbReference type="SMART" id="SM00156">
    <property type="entry name" value="PP2Ac"/>
    <property type="match status" value="1"/>
</dbReference>
<comment type="catalytic activity">
    <reaction evidence="13 16">
        <text>O-phospho-L-threonyl-[protein] + H2O = L-threonyl-[protein] + phosphate</text>
        <dbReference type="Rhea" id="RHEA:47004"/>
        <dbReference type="Rhea" id="RHEA-COMP:11060"/>
        <dbReference type="Rhea" id="RHEA-COMP:11605"/>
        <dbReference type="ChEBI" id="CHEBI:15377"/>
        <dbReference type="ChEBI" id="CHEBI:30013"/>
        <dbReference type="ChEBI" id="CHEBI:43474"/>
        <dbReference type="ChEBI" id="CHEBI:61977"/>
        <dbReference type="EC" id="3.1.3.16"/>
    </reaction>
</comment>
<comment type="function">
    <text evidence="14">Involved in the secretory pathway as part of the exocyst complex which tethers secretory vesicles to the sites of exocytosis. Plays a role in both the assembly of the exocyst and the polarization of this complex to specific sites of the plasma membrane for exocytosis. Also involved in assembly of the spliceosome.</text>
</comment>
<keyword evidence="10 17" id="KW-0175">Coiled coil</keyword>
<feature type="compositionally biased region" description="Basic and acidic residues" evidence="18">
    <location>
        <begin position="1"/>
        <end position="10"/>
    </location>
</feature>
<evidence type="ECO:0000256" key="8">
    <source>
        <dbReference type="ARBA" id="ARBA00022912"/>
    </source>
</evidence>
<keyword evidence="5" id="KW-0268">Exocytosis</keyword>
<comment type="similarity">
    <text evidence="3">Belongs to the EXO84 family.</text>
</comment>
<keyword evidence="12" id="KW-0968">Cytoplasmic vesicle</keyword>
<keyword evidence="21" id="KW-1185">Reference proteome</keyword>
<dbReference type="Pfam" id="PF16528">
    <property type="entry name" value="Exo84_C"/>
    <property type="match status" value="1"/>
</dbReference>
<dbReference type="FunCoup" id="A0A2T3AZM9">
    <property type="interactions" value="179"/>
</dbReference>
<evidence type="ECO:0000256" key="5">
    <source>
        <dbReference type="ARBA" id="ARBA00022483"/>
    </source>
</evidence>
<evidence type="ECO:0000256" key="1">
    <source>
        <dbReference type="ARBA" id="ARBA00001936"/>
    </source>
</evidence>
<dbReference type="GO" id="GO:0006887">
    <property type="term" value="P:exocytosis"/>
    <property type="evidence" value="ECO:0007669"/>
    <property type="project" value="UniProtKB-KW"/>
</dbReference>
<dbReference type="EC" id="3.1.3.16" evidence="16"/>
<dbReference type="Gene3D" id="2.30.29.30">
    <property type="entry name" value="Pleckstrin-homology domain (PH domain)/Phosphotyrosine-binding domain (PTB)"/>
    <property type="match status" value="1"/>
</dbReference>
<keyword evidence="7 16" id="KW-0378">Hydrolase</keyword>
<dbReference type="InterPro" id="IPR029052">
    <property type="entry name" value="Metallo-depent_PP-like"/>
</dbReference>
<dbReference type="InParanoid" id="A0A2T3AZM9"/>
<dbReference type="Pfam" id="PF08700">
    <property type="entry name" value="VPS51_Exo84_N"/>
    <property type="match status" value="1"/>
</dbReference>
<dbReference type="InterPro" id="IPR042561">
    <property type="entry name" value="Exo84_C_1"/>
</dbReference>
<evidence type="ECO:0000256" key="15">
    <source>
        <dbReference type="ARBA" id="ARBA00065378"/>
    </source>
</evidence>
<comment type="similarity">
    <text evidence="16">Belongs to the PPP phosphatase family.</text>
</comment>
<dbReference type="InterPro" id="IPR047129">
    <property type="entry name" value="PPA2-like"/>
</dbReference>
<dbReference type="GO" id="GO:0004722">
    <property type="term" value="F:protein serine/threonine phosphatase activity"/>
    <property type="evidence" value="ECO:0007669"/>
    <property type="project" value="UniProtKB-EC"/>
</dbReference>
<keyword evidence="9" id="KW-0653">Protein transport</keyword>
<evidence type="ECO:0000259" key="19">
    <source>
        <dbReference type="PROSITE" id="PS00125"/>
    </source>
</evidence>
<dbReference type="InterPro" id="IPR011993">
    <property type="entry name" value="PH-like_dom_sf"/>
</dbReference>
<evidence type="ECO:0000256" key="17">
    <source>
        <dbReference type="SAM" id="Coils"/>
    </source>
</evidence>
<dbReference type="Gene3D" id="1.20.58.1220">
    <property type="entry name" value="Exo84p, C-terminal helical domain"/>
    <property type="match status" value="1"/>
</dbReference>
<dbReference type="Proteomes" id="UP000241818">
    <property type="component" value="Unassembled WGS sequence"/>
</dbReference>
<proteinExistence type="inferred from homology"/>
<dbReference type="InterPro" id="IPR016159">
    <property type="entry name" value="Cullin_repeat-like_dom_sf"/>
</dbReference>
<comment type="subunit">
    <text evidence="15">Component of the exocyst complex.</text>
</comment>
<dbReference type="FunFam" id="2.30.29.30:FF:000264">
    <property type="entry name" value="Potential exocyst complex component Exo84"/>
    <property type="match status" value="1"/>
</dbReference>
<dbReference type="Gene3D" id="3.60.21.10">
    <property type="match status" value="1"/>
</dbReference>
<keyword evidence="11" id="KW-0464">Manganese</keyword>
<dbReference type="GO" id="GO:0046872">
    <property type="term" value="F:metal ion binding"/>
    <property type="evidence" value="ECO:0007669"/>
    <property type="project" value="UniProtKB-KW"/>
</dbReference>
<dbReference type="Pfam" id="PF00149">
    <property type="entry name" value="Metallophos"/>
    <property type="match status" value="1"/>
</dbReference>
<feature type="coiled-coil region" evidence="17">
    <location>
        <begin position="136"/>
        <end position="199"/>
    </location>
</feature>
<evidence type="ECO:0000256" key="18">
    <source>
        <dbReference type="SAM" id="MobiDB-lite"/>
    </source>
</evidence>
<dbReference type="PROSITE" id="PS00125">
    <property type="entry name" value="SER_THR_PHOSPHATASE"/>
    <property type="match status" value="1"/>
</dbReference>
<evidence type="ECO:0000256" key="3">
    <source>
        <dbReference type="ARBA" id="ARBA00007210"/>
    </source>
</evidence>
<evidence type="ECO:0000256" key="13">
    <source>
        <dbReference type="ARBA" id="ARBA00048336"/>
    </source>
</evidence>
<dbReference type="RefSeq" id="XP_024720100.1">
    <property type="nucleotide sequence ID" value="XM_024868177.1"/>
</dbReference>
<evidence type="ECO:0000256" key="6">
    <source>
        <dbReference type="ARBA" id="ARBA00022723"/>
    </source>
</evidence>
<dbReference type="AlphaFoldDB" id="A0A2T3AZM9"/>
<evidence type="ECO:0000256" key="4">
    <source>
        <dbReference type="ARBA" id="ARBA00022448"/>
    </source>
</evidence>
<feature type="region of interest" description="Disordered" evidence="18">
    <location>
        <begin position="1"/>
        <end position="64"/>
    </location>
</feature>
<dbReference type="Pfam" id="PF25345">
    <property type="entry name" value="PH_EXO84"/>
    <property type="match status" value="1"/>
</dbReference>
<evidence type="ECO:0000256" key="2">
    <source>
        <dbReference type="ARBA" id="ARBA00004398"/>
    </source>
</evidence>
<organism evidence="20 21">
    <name type="scientific">Amorphotheca resinae ATCC 22711</name>
    <dbReference type="NCBI Taxonomy" id="857342"/>
    <lineage>
        <taxon>Eukaryota</taxon>
        <taxon>Fungi</taxon>
        <taxon>Dikarya</taxon>
        <taxon>Ascomycota</taxon>
        <taxon>Pezizomycotina</taxon>
        <taxon>Leotiomycetes</taxon>
        <taxon>Helotiales</taxon>
        <taxon>Amorphothecaceae</taxon>
        <taxon>Amorphotheca</taxon>
    </lineage>
</organism>
<evidence type="ECO:0000313" key="21">
    <source>
        <dbReference type="Proteomes" id="UP000241818"/>
    </source>
</evidence>
<dbReference type="InterPro" id="IPR032403">
    <property type="entry name" value="Exo84_C"/>
</dbReference>
<evidence type="ECO:0000256" key="11">
    <source>
        <dbReference type="ARBA" id="ARBA00023211"/>
    </source>
</evidence>
<evidence type="ECO:0000256" key="16">
    <source>
        <dbReference type="RuleBase" id="RU004273"/>
    </source>
</evidence>
<evidence type="ECO:0000256" key="7">
    <source>
        <dbReference type="ARBA" id="ARBA00022801"/>
    </source>
</evidence>
<name>A0A2T3AZM9_AMORE</name>
<dbReference type="InterPro" id="IPR042560">
    <property type="entry name" value="Exo84_C_2"/>
</dbReference>
<evidence type="ECO:0000256" key="9">
    <source>
        <dbReference type="ARBA" id="ARBA00022927"/>
    </source>
</evidence>
<comment type="subcellular location">
    <subcellularLocation>
        <location evidence="2">Cytoplasmic vesicle</location>
        <location evidence="2">Secretory vesicle</location>
    </subcellularLocation>
</comment>
<sequence>MSEGKGDKGLSLRTNRKARAPTIAKQISGPFLRAGDGLRSAGGKAPFGSSQRPQGGGKTSDLVKRRYSTRFNNLPSDFDPTVPPIPSLPTIPSQYASPGDQGRGTLPAKGPGLSVDIKALRDPNLRPEQYLAGLLSGASEQDLDDYQQALQKLRNRASTDLQQSIYQNRTQFIKISKEAEKLKAEMRALRNLMSELKTNTTALRAASSRGSEGVNDFDSGFPTTLSKRDRRSSVADRTVMWNAQLQALWKTVEGSQKFLPALSGRHVVQNAGLWIELDNATWKSRRAMQIILLNDHLLVASRKKKKVDGNGADQRQAPVKLVADRCWPLLDIEMVDLARTGEASSGRNKVADAIMIRGVGQESFTYRTEKPDDSEKSTLLINFRKAVEQLRKGLRSEMENSNKAKETINYFASRDPGLLKKTELLETLSDIKDMLIEVDGKQQNLRWVEGQVDELDIDIALQRFDVAVSRVEKLNALAKGLKSNVVAQDFISFKADERATKLASLITRELVETHNELKKTKRNVNWLARLGFEDRAREAYLEARGNVIHKRSRQCIFEGDLHQYIWAVSFVYFTIIRNTVSTFQTCFPPLLMSACVKWAKEQVDAFNVILVRQLSSTDRGGPVWTECMNQAKEHAKMLSEVGLDFESLIGRDPSRNNMDTNMEDVSRTPEPSRLSPTSEPATIPTLDGWIESLMTCKQLAEVDVQRLCEKAREVLQDESNVQPVKCPVTVCGDIHGQFHDLMELFRIGGPNPDTNYLFMGDYVDRGYYSVETVTLLVALKIRYPQRITILRGNHESRQITQVYGFYDECLRKYGNANVWKYFTDLFDYLPLTALIDNQIFCLHGGLSPSIDTLDNIRALDRIQEVPHEGPMCDLLWSDPDDRCGWGISPRGAGYTFGQDISEAFNHNNGLTLVARAHQLVMEGYNWSQDRNVVTIFSAPNYCYRCGNQAAIMEIDEHLKYTFLQFDPCPRAGEPMVSRRTPDYFL</sequence>
<comment type="cofactor">
    <cofactor evidence="1">
        <name>Mn(2+)</name>
        <dbReference type="ChEBI" id="CHEBI:29035"/>
    </cofactor>
</comment>
<feature type="region of interest" description="Disordered" evidence="18">
    <location>
        <begin position="652"/>
        <end position="681"/>
    </location>
</feature>
<dbReference type="GO" id="GO:0015031">
    <property type="term" value="P:protein transport"/>
    <property type="evidence" value="ECO:0007669"/>
    <property type="project" value="UniProtKB-KW"/>
</dbReference>
<keyword evidence="4" id="KW-0813">Transport</keyword>
<dbReference type="InterPro" id="IPR004843">
    <property type="entry name" value="Calcineurin-like_PHP"/>
</dbReference>
<dbReference type="CDD" id="cd07415">
    <property type="entry name" value="MPP_PP2A_PP4_PP6"/>
    <property type="match status" value="1"/>
</dbReference>
<accession>A0A2T3AZM9</accession>
<dbReference type="PANTHER" id="PTHR45619">
    <property type="entry name" value="SERINE/THREONINE-PROTEIN PHOSPHATASE PP2A-RELATED"/>
    <property type="match status" value="1"/>
</dbReference>
<keyword evidence="6" id="KW-0479">Metal-binding</keyword>
<dbReference type="EMBL" id="KZ679012">
    <property type="protein sequence ID" value="PSS16592.1"/>
    <property type="molecule type" value="Genomic_DNA"/>
</dbReference>
<protein>
    <recommendedName>
        <fullName evidence="16">Serine/threonine-protein phosphatase</fullName>
        <ecNumber evidence="16">3.1.3.16</ecNumber>
    </recommendedName>
</protein>
<keyword evidence="8" id="KW-0904">Protein phosphatase</keyword>
<dbReference type="SUPFAM" id="SSF56300">
    <property type="entry name" value="Metallo-dependent phosphatases"/>
    <property type="match status" value="1"/>
</dbReference>
<dbReference type="SUPFAM" id="SSF74788">
    <property type="entry name" value="Cullin repeat-like"/>
    <property type="match status" value="1"/>
</dbReference>
<evidence type="ECO:0000256" key="12">
    <source>
        <dbReference type="ARBA" id="ARBA00023329"/>
    </source>
</evidence>
<dbReference type="GO" id="GO:0030133">
    <property type="term" value="C:transport vesicle"/>
    <property type="evidence" value="ECO:0007669"/>
    <property type="project" value="UniProtKB-SubCell"/>
</dbReference>
<evidence type="ECO:0000256" key="10">
    <source>
        <dbReference type="ARBA" id="ARBA00023054"/>
    </source>
</evidence>
<evidence type="ECO:0000256" key="14">
    <source>
        <dbReference type="ARBA" id="ARBA00057052"/>
    </source>
</evidence>
<reference evidence="20 21" key="1">
    <citation type="journal article" date="2018" name="New Phytol.">
        <title>Comparative genomics and transcriptomics depict ericoid mycorrhizal fungi as versatile saprotrophs and plant mutualists.</title>
        <authorList>
            <person name="Martino E."/>
            <person name="Morin E."/>
            <person name="Grelet G.A."/>
            <person name="Kuo A."/>
            <person name="Kohler A."/>
            <person name="Daghino S."/>
            <person name="Barry K.W."/>
            <person name="Cichocki N."/>
            <person name="Clum A."/>
            <person name="Dockter R.B."/>
            <person name="Hainaut M."/>
            <person name="Kuo R.C."/>
            <person name="LaButti K."/>
            <person name="Lindahl B.D."/>
            <person name="Lindquist E.A."/>
            <person name="Lipzen A."/>
            <person name="Khouja H.R."/>
            <person name="Magnuson J."/>
            <person name="Murat C."/>
            <person name="Ohm R.A."/>
            <person name="Singer S.W."/>
            <person name="Spatafora J.W."/>
            <person name="Wang M."/>
            <person name="Veneault-Fourrey C."/>
            <person name="Henrissat B."/>
            <person name="Grigoriev I.V."/>
            <person name="Martin F.M."/>
            <person name="Perotto S."/>
        </authorList>
    </citation>
    <scope>NUCLEOTIDE SEQUENCE [LARGE SCALE GENOMIC DNA]</scope>
    <source>
        <strain evidence="20 21">ATCC 22711</strain>
    </source>
</reference>
<dbReference type="OrthoDB" id="642193at2759"/>
<evidence type="ECO:0000313" key="20">
    <source>
        <dbReference type="EMBL" id="PSS16592.1"/>
    </source>
</evidence>
<dbReference type="Gene3D" id="1.20.58.1210">
    <property type="entry name" value="Exo84p, N-terminal helical domain"/>
    <property type="match status" value="1"/>
</dbReference>
<dbReference type="PRINTS" id="PR00114">
    <property type="entry name" value="STPHPHTASE"/>
</dbReference>
<feature type="domain" description="Serine/threonine specific protein phosphatases" evidence="19">
    <location>
        <begin position="790"/>
        <end position="795"/>
    </location>
</feature>
<dbReference type="GeneID" id="36576258"/>